<dbReference type="GO" id="GO:0004842">
    <property type="term" value="F:ubiquitin-protein transferase activity"/>
    <property type="evidence" value="ECO:0007669"/>
    <property type="project" value="InterPro"/>
</dbReference>
<reference evidence="7 8" key="1">
    <citation type="journal article" date="2024" name="BMC Genomics">
        <title>De novo assembly and annotation of Popillia japonica's genome with initial clues to its potential as an invasive pest.</title>
        <authorList>
            <person name="Cucini C."/>
            <person name="Boschi S."/>
            <person name="Funari R."/>
            <person name="Cardaioli E."/>
            <person name="Iannotti N."/>
            <person name="Marturano G."/>
            <person name="Paoli F."/>
            <person name="Bruttini M."/>
            <person name="Carapelli A."/>
            <person name="Frati F."/>
            <person name="Nardi F."/>
        </authorList>
    </citation>
    <scope>NUCLEOTIDE SEQUENCE [LARGE SCALE GENOMIC DNA]</scope>
    <source>
        <strain evidence="7">DMR45628</strain>
    </source>
</reference>
<gene>
    <name evidence="7" type="ORF">QE152_g19245</name>
</gene>
<feature type="repeat" description="WD" evidence="4">
    <location>
        <begin position="329"/>
        <end position="362"/>
    </location>
</feature>
<feature type="repeat" description="WD" evidence="4">
    <location>
        <begin position="459"/>
        <end position="500"/>
    </location>
</feature>
<dbReference type="InterPro" id="IPR013083">
    <property type="entry name" value="Znf_RING/FYVE/PHD"/>
</dbReference>
<keyword evidence="3" id="KW-0677">Repeat</keyword>
<dbReference type="PRINTS" id="PR00320">
    <property type="entry name" value="GPROTEINBRPT"/>
</dbReference>
<feature type="domain" description="SAM" evidence="5">
    <location>
        <begin position="750"/>
        <end position="813"/>
    </location>
</feature>
<evidence type="ECO:0000259" key="6">
    <source>
        <dbReference type="PROSITE" id="PS51698"/>
    </source>
</evidence>
<dbReference type="PROSITE" id="PS51698">
    <property type="entry name" value="U_BOX"/>
    <property type="match status" value="1"/>
</dbReference>
<dbReference type="SMART" id="SM00320">
    <property type="entry name" value="WD40"/>
    <property type="match status" value="14"/>
</dbReference>
<sequence length="897" mass="99380">MVRIIAIAIEETNMHKILRSVKVAMTLPCDHVKILQRLPAHTSDVTSCDFAPNFNLVTGSSDKTIKIWEWIPSKGYVQRDFSPLRGHKYGVTCVKVSPQGSMLATASVDGTAVLWNLHSGTKIYTMTQVNGDAIRVCRFAPDSSILATGGDNGAICFWDLIHRSLIRTLFNHEGTTLGLAFTPDAMYAISGCTLEILNVWSMQDVGDTTKDDLCEPVASQDNSHDLGVMCVDASPLITHEENNPMTKSYTIATSGNCEKIYIWKVTACTLPKHAAGRNQVSIEKTLTLRGHNSAVTCVRYNHNGSMLASSSLDKLVKIWSSDGACISTLAGHSRYVNCVSFSRDSNLVSSGSNDKSVILWDLTGTLNCDSELIKNQTHWSNMVQNSRLQEINVVRDAEASDNSVTLLERIDDIAEAAVNSCQFLNDTLLATGSSDKMVRLFTVDPTREGILEEMDGSPLEGHSYSVNHIEFSKDGLLLASSSLDGWTFLWNSHTGEKITALPENSAGVRVSKFSPDSNFILTAGDDEKGTVWNIRTKEKIGELEGHLDAITSAAYSPDGKIIATMSNNGDFRLWTESINIFTQDAAHDLGVQSCDFSQNLEPIPNVTTSDIQNYLLVTCGNDSMVKLWVISVQTNWGNYDYSRIRVKLWRTLQGHGGSVTCVRFSSSSEIVCSTATDRQARIWSVYSAECLHVLDHDSIVTTCSFSASCSMLAVGCLDKTLWIWKLPQQLVFQTAVANKLKCKIKAVMDWTVSDILKWLGEIGLAELSEYISNTTLDGEKLLTQSEEEICSGLNLDADKAEKLMKEIKWLKQMEFTQPSAWDKPDVPIDFLCPITHEIMREPVTISDGFTYEKRAITEWFMSGKFTSPMTNMVLANTEYKPNVELRNAIYSYLYEDN</sequence>
<dbReference type="PROSITE" id="PS50294">
    <property type="entry name" value="WD_REPEATS_REGION"/>
    <property type="match status" value="7"/>
</dbReference>
<dbReference type="Gene3D" id="3.30.40.10">
    <property type="entry name" value="Zinc/RING finger domain, C3HC4 (zinc finger)"/>
    <property type="match status" value="1"/>
</dbReference>
<dbReference type="Gene3D" id="2.130.10.10">
    <property type="entry name" value="YVTN repeat-like/Quinoprotein amine dehydrogenase"/>
    <property type="match status" value="5"/>
</dbReference>
<evidence type="ECO:0000256" key="2">
    <source>
        <dbReference type="ARBA" id="ARBA00022574"/>
    </source>
</evidence>
<dbReference type="PROSITE" id="PS50082">
    <property type="entry name" value="WD_REPEATS_2"/>
    <property type="match status" value="10"/>
</dbReference>
<feature type="repeat" description="WD" evidence="4">
    <location>
        <begin position="288"/>
        <end position="320"/>
    </location>
</feature>
<dbReference type="PROSITE" id="PS50105">
    <property type="entry name" value="SAM_DOMAIN"/>
    <property type="match status" value="1"/>
</dbReference>
<dbReference type="Pfam" id="PF04564">
    <property type="entry name" value="U-box"/>
    <property type="match status" value="1"/>
</dbReference>
<dbReference type="PANTHER" id="PTHR46573">
    <property type="entry name" value="WD REPEAT, SAM AND U-BOX DOMAIN-CONTAINING PROTEIN 1"/>
    <property type="match status" value="1"/>
</dbReference>
<dbReference type="PROSITE" id="PS00678">
    <property type="entry name" value="WD_REPEATS_1"/>
    <property type="match status" value="4"/>
</dbReference>
<dbReference type="SUPFAM" id="SSF50978">
    <property type="entry name" value="WD40 repeat-like"/>
    <property type="match status" value="1"/>
</dbReference>
<feature type="repeat" description="WD" evidence="4">
    <location>
        <begin position="38"/>
        <end position="69"/>
    </location>
</feature>
<evidence type="ECO:0000259" key="5">
    <source>
        <dbReference type="PROSITE" id="PS50105"/>
    </source>
</evidence>
<dbReference type="InterPro" id="IPR011044">
    <property type="entry name" value="Quino_amine_DH_bsu"/>
</dbReference>
<dbReference type="SUPFAM" id="SSF47769">
    <property type="entry name" value="SAM/Pointed domain"/>
    <property type="match status" value="1"/>
</dbReference>
<feature type="repeat" description="WD" evidence="4">
    <location>
        <begin position="501"/>
        <end position="542"/>
    </location>
</feature>
<evidence type="ECO:0000256" key="4">
    <source>
        <dbReference type="PROSITE-ProRule" id="PRU00221"/>
    </source>
</evidence>
<dbReference type="Gene3D" id="1.10.150.50">
    <property type="entry name" value="Transcription Factor, Ets-1"/>
    <property type="match status" value="1"/>
</dbReference>
<feature type="repeat" description="WD" evidence="4">
    <location>
        <begin position="652"/>
        <end position="693"/>
    </location>
</feature>
<evidence type="ECO:0000256" key="1">
    <source>
        <dbReference type="ARBA" id="ARBA00020894"/>
    </source>
</evidence>
<dbReference type="Pfam" id="PF00400">
    <property type="entry name" value="WD40"/>
    <property type="match status" value="10"/>
</dbReference>
<dbReference type="InterPro" id="IPR015943">
    <property type="entry name" value="WD40/YVTN_repeat-like_dom_sf"/>
</dbReference>
<dbReference type="PANTHER" id="PTHR46573:SF1">
    <property type="entry name" value="WD REPEAT, SAM AND U-BOX DOMAIN-CONTAINING PROTEIN 1"/>
    <property type="match status" value="1"/>
</dbReference>
<dbReference type="SUPFAM" id="SSF57850">
    <property type="entry name" value="RING/U-box"/>
    <property type="match status" value="1"/>
</dbReference>
<dbReference type="Proteomes" id="UP001458880">
    <property type="component" value="Unassembled WGS sequence"/>
</dbReference>
<dbReference type="InterPro" id="IPR052085">
    <property type="entry name" value="WD-SAM-U-box"/>
</dbReference>
<dbReference type="InterPro" id="IPR013761">
    <property type="entry name" value="SAM/pointed_sf"/>
</dbReference>
<feature type="repeat" description="WD" evidence="4">
    <location>
        <begin position="127"/>
        <end position="168"/>
    </location>
</feature>
<keyword evidence="2 4" id="KW-0853">WD repeat</keyword>
<name>A0AAW1KTB9_POPJA</name>
<dbReference type="InterPro" id="IPR003613">
    <property type="entry name" value="Ubox_domain"/>
</dbReference>
<dbReference type="CDD" id="cd00200">
    <property type="entry name" value="WD40"/>
    <property type="match status" value="2"/>
</dbReference>
<feature type="repeat" description="WD" evidence="4">
    <location>
        <begin position="693"/>
        <end position="734"/>
    </location>
</feature>
<protein>
    <recommendedName>
        <fullName evidence="1">WD repeat, SAM and U-box domain-containing protein 1</fullName>
    </recommendedName>
</protein>
<organism evidence="7 8">
    <name type="scientific">Popillia japonica</name>
    <name type="common">Japanese beetle</name>
    <dbReference type="NCBI Taxonomy" id="7064"/>
    <lineage>
        <taxon>Eukaryota</taxon>
        <taxon>Metazoa</taxon>
        <taxon>Ecdysozoa</taxon>
        <taxon>Arthropoda</taxon>
        <taxon>Hexapoda</taxon>
        <taxon>Insecta</taxon>
        <taxon>Pterygota</taxon>
        <taxon>Neoptera</taxon>
        <taxon>Endopterygota</taxon>
        <taxon>Coleoptera</taxon>
        <taxon>Polyphaga</taxon>
        <taxon>Scarabaeiformia</taxon>
        <taxon>Scarabaeidae</taxon>
        <taxon>Rutelinae</taxon>
        <taxon>Popillia</taxon>
    </lineage>
</organism>
<dbReference type="CDD" id="cd16655">
    <property type="entry name" value="RING-Ubox_WDSUB1-like"/>
    <property type="match status" value="1"/>
</dbReference>
<evidence type="ECO:0000313" key="8">
    <source>
        <dbReference type="Proteomes" id="UP001458880"/>
    </source>
</evidence>
<dbReference type="InterPro" id="IPR020472">
    <property type="entry name" value="WD40_PAC1"/>
</dbReference>
<dbReference type="SMART" id="SM00504">
    <property type="entry name" value="Ubox"/>
    <property type="match status" value="1"/>
</dbReference>
<dbReference type="EMBL" id="JASPKY010000180">
    <property type="protein sequence ID" value="KAK9723453.1"/>
    <property type="molecule type" value="Genomic_DNA"/>
</dbReference>
<dbReference type="SUPFAM" id="SSF50969">
    <property type="entry name" value="YVTN repeat-like/Quinoprotein amine dehydrogenase"/>
    <property type="match status" value="1"/>
</dbReference>
<evidence type="ECO:0000256" key="3">
    <source>
        <dbReference type="ARBA" id="ARBA00022737"/>
    </source>
</evidence>
<feature type="domain" description="U-box" evidence="6">
    <location>
        <begin position="825"/>
        <end position="897"/>
    </location>
</feature>
<proteinExistence type="predicted"/>
<dbReference type="InterPro" id="IPR019775">
    <property type="entry name" value="WD40_repeat_CS"/>
</dbReference>
<evidence type="ECO:0000313" key="7">
    <source>
        <dbReference type="EMBL" id="KAK9723453.1"/>
    </source>
</evidence>
<feature type="repeat" description="WD" evidence="4">
    <location>
        <begin position="543"/>
        <end position="574"/>
    </location>
</feature>
<keyword evidence="8" id="KW-1185">Reference proteome</keyword>
<dbReference type="AlphaFoldDB" id="A0AAW1KTB9"/>
<dbReference type="InterPro" id="IPR001660">
    <property type="entry name" value="SAM"/>
</dbReference>
<accession>A0AAW1KTB9</accession>
<feature type="repeat" description="WD" evidence="4">
    <location>
        <begin position="84"/>
        <end position="125"/>
    </location>
</feature>
<dbReference type="InterPro" id="IPR001680">
    <property type="entry name" value="WD40_rpt"/>
</dbReference>
<dbReference type="GO" id="GO:0016567">
    <property type="term" value="P:protein ubiquitination"/>
    <property type="evidence" value="ECO:0007669"/>
    <property type="project" value="InterPro"/>
</dbReference>
<comment type="caution">
    <text evidence="7">The sequence shown here is derived from an EMBL/GenBank/DDBJ whole genome shotgun (WGS) entry which is preliminary data.</text>
</comment>
<dbReference type="InterPro" id="IPR036322">
    <property type="entry name" value="WD40_repeat_dom_sf"/>
</dbReference>